<gene>
    <name evidence="2" type="ORF">ABW18_12255</name>
</gene>
<feature type="transmembrane region" description="Helical" evidence="1">
    <location>
        <begin position="100"/>
        <end position="121"/>
    </location>
</feature>
<keyword evidence="1" id="KW-0812">Transmembrane</keyword>
<feature type="transmembrane region" description="Helical" evidence="1">
    <location>
        <begin position="30"/>
        <end position="49"/>
    </location>
</feature>
<reference evidence="2 3" key="1">
    <citation type="submission" date="2015-05" db="EMBL/GenBank/DDBJ databases">
        <title>Draft genome sequence of the bacterium Gordonia jacobaea a new member of the Gordonia genus.</title>
        <authorList>
            <person name="Jimenez-Galisteo G."/>
            <person name="Dominguez A."/>
            <person name="Munoz E."/>
            <person name="Vinas M."/>
        </authorList>
    </citation>
    <scope>NUCLEOTIDE SEQUENCE [LARGE SCALE GENOMIC DNA]</scope>
    <source>
        <strain evidence="3">mv1</strain>
    </source>
</reference>
<accession>A0ABR5IBU5</accession>
<feature type="transmembrane region" description="Helical" evidence="1">
    <location>
        <begin position="196"/>
        <end position="225"/>
    </location>
</feature>
<name>A0ABR5IBU5_9ACTN</name>
<dbReference type="Gene3D" id="1.20.120.1630">
    <property type="match status" value="1"/>
</dbReference>
<protein>
    <recommendedName>
        <fullName evidence="4">DUF1295 domain-containing protein</fullName>
    </recommendedName>
</protein>
<dbReference type="PANTHER" id="PTHR32251:SF23">
    <property type="entry name" value="3-OXO-5-ALPHA-STEROID 4-DEHYDROGENASE (DUF1295)"/>
    <property type="match status" value="1"/>
</dbReference>
<dbReference type="InterPro" id="IPR010721">
    <property type="entry name" value="UstE-like"/>
</dbReference>
<feature type="transmembrane region" description="Helical" evidence="1">
    <location>
        <begin position="56"/>
        <end position="75"/>
    </location>
</feature>
<dbReference type="Pfam" id="PF06966">
    <property type="entry name" value="DUF1295"/>
    <property type="match status" value="1"/>
</dbReference>
<sequence>MSSLAVVAIIAGVISLGCWVASLITGDTSWVDRIWSIAPVIYLWVFAAYSHFDARVTVMAVLVTVWGIRLTFNFARRGGYTGTEDYRWAVLRSRMSKWQFWLFNLFFIVIYQNLLLVLITLPGYTAQRDPGGFGVLDVVLAVAFLAFLAGEATADQQQWEFHARKTAGQTSTRFCTTGLFHYSRHPNYFFEQAQWWVIYLFGAVAAGAILQPTIVGAVLLTLLFVGSTKFTESLTLSKYPEYADYQHTTSAQIPLPAKRRRTAAA</sequence>
<evidence type="ECO:0000313" key="2">
    <source>
        <dbReference type="EMBL" id="KNA91062.1"/>
    </source>
</evidence>
<evidence type="ECO:0000256" key="1">
    <source>
        <dbReference type="SAM" id="Phobius"/>
    </source>
</evidence>
<feature type="transmembrane region" description="Helical" evidence="1">
    <location>
        <begin position="133"/>
        <end position="150"/>
    </location>
</feature>
<dbReference type="EMBL" id="LDTZ01000017">
    <property type="protein sequence ID" value="KNA91062.1"/>
    <property type="molecule type" value="Genomic_DNA"/>
</dbReference>
<dbReference type="Proteomes" id="UP000037247">
    <property type="component" value="Unassembled WGS sequence"/>
</dbReference>
<dbReference type="PANTHER" id="PTHR32251">
    <property type="entry name" value="3-OXO-5-ALPHA-STEROID 4-DEHYDROGENASE"/>
    <property type="match status" value="1"/>
</dbReference>
<keyword evidence="1" id="KW-1133">Transmembrane helix</keyword>
<keyword evidence="1" id="KW-0472">Membrane</keyword>
<organism evidence="2 3">
    <name type="scientific">Gordonia jacobaea</name>
    <dbReference type="NCBI Taxonomy" id="122202"/>
    <lineage>
        <taxon>Bacteria</taxon>
        <taxon>Bacillati</taxon>
        <taxon>Actinomycetota</taxon>
        <taxon>Actinomycetes</taxon>
        <taxon>Mycobacteriales</taxon>
        <taxon>Gordoniaceae</taxon>
        <taxon>Gordonia</taxon>
    </lineage>
</organism>
<proteinExistence type="predicted"/>
<keyword evidence="3" id="KW-1185">Reference proteome</keyword>
<dbReference type="RefSeq" id="WP_049699235.1">
    <property type="nucleotide sequence ID" value="NZ_JAQDQF010000008.1"/>
</dbReference>
<evidence type="ECO:0008006" key="4">
    <source>
        <dbReference type="Google" id="ProtNLM"/>
    </source>
</evidence>
<comment type="caution">
    <text evidence="2">The sequence shown here is derived from an EMBL/GenBank/DDBJ whole genome shotgun (WGS) entry which is preliminary data.</text>
</comment>
<evidence type="ECO:0000313" key="3">
    <source>
        <dbReference type="Proteomes" id="UP000037247"/>
    </source>
</evidence>